<dbReference type="SUPFAM" id="SSF51735">
    <property type="entry name" value="NAD(P)-binding Rossmann-fold domains"/>
    <property type="match status" value="1"/>
</dbReference>
<evidence type="ECO:0000259" key="2">
    <source>
        <dbReference type="Pfam" id="PF01370"/>
    </source>
</evidence>
<dbReference type="OrthoDB" id="9807212at2"/>
<protein>
    <submittedName>
        <fullName evidence="3">dTDP-glucose 4,6-dehydratase</fullName>
        <ecNumber evidence="3">4.2.1.46</ecNumber>
    </submittedName>
</protein>
<dbReference type="EC" id="4.2.1.46" evidence="3"/>
<sequence>MLVSLTGGTGFLGRYLIERFITAGYEVRAWCRCLPDEDHLDPRVHWIQGTLKDDESAERLLAKSDAVVHSAVHRSTDSFIADVDDPQHYFDLNVGGSLKLLETAARQRVGRFVFISSGAVHDQILSDRPLDETHPLWPKSFYGACKAATEALIHHYGMSGKLQTCSLRPTAIYAVAQPTEQSKWYELITQVVSERDVDVSGGSKEVHASDVAKAAHLLLTTDRPIAGESFNCCDRMISHHEVASIAKRLTGSHSQIHGDRKEAKHQIDTSKIRSLGMEFGGTPLLEQTIQTLVDSLRA</sequence>
<evidence type="ECO:0000256" key="1">
    <source>
        <dbReference type="ARBA" id="ARBA00007637"/>
    </source>
</evidence>
<evidence type="ECO:0000313" key="4">
    <source>
        <dbReference type="Proteomes" id="UP000320176"/>
    </source>
</evidence>
<name>A0A5C6AXD2_9BACT</name>
<dbReference type="GO" id="GO:0008460">
    <property type="term" value="F:dTDP-glucose 4,6-dehydratase activity"/>
    <property type="evidence" value="ECO:0007669"/>
    <property type="project" value="UniProtKB-EC"/>
</dbReference>
<keyword evidence="3" id="KW-0456">Lyase</keyword>
<feature type="domain" description="NAD-dependent epimerase/dehydratase" evidence="2">
    <location>
        <begin position="5"/>
        <end position="233"/>
    </location>
</feature>
<dbReference type="AlphaFoldDB" id="A0A5C6AXD2"/>
<organism evidence="3 4">
    <name type="scientific">Stieleria varia</name>
    <dbReference type="NCBI Taxonomy" id="2528005"/>
    <lineage>
        <taxon>Bacteria</taxon>
        <taxon>Pseudomonadati</taxon>
        <taxon>Planctomycetota</taxon>
        <taxon>Planctomycetia</taxon>
        <taxon>Pirellulales</taxon>
        <taxon>Pirellulaceae</taxon>
        <taxon>Stieleria</taxon>
    </lineage>
</organism>
<dbReference type="Pfam" id="PF01370">
    <property type="entry name" value="Epimerase"/>
    <property type="match status" value="1"/>
</dbReference>
<accession>A0A5C6AXD2</accession>
<gene>
    <name evidence="3" type="primary">rmlB_2</name>
    <name evidence="3" type="ORF">Pla52n_24300</name>
</gene>
<dbReference type="RefSeq" id="WP_146519822.1">
    <property type="nucleotide sequence ID" value="NZ_CP151726.1"/>
</dbReference>
<dbReference type="InterPro" id="IPR001509">
    <property type="entry name" value="Epimerase_deHydtase"/>
</dbReference>
<dbReference type="Proteomes" id="UP000320176">
    <property type="component" value="Unassembled WGS sequence"/>
</dbReference>
<proteinExistence type="inferred from homology"/>
<dbReference type="PANTHER" id="PTHR43000">
    <property type="entry name" value="DTDP-D-GLUCOSE 4,6-DEHYDRATASE-RELATED"/>
    <property type="match status" value="1"/>
</dbReference>
<evidence type="ECO:0000313" key="3">
    <source>
        <dbReference type="EMBL" id="TWU04390.1"/>
    </source>
</evidence>
<comment type="caution">
    <text evidence="3">The sequence shown here is derived from an EMBL/GenBank/DDBJ whole genome shotgun (WGS) entry which is preliminary data.</text>
</comment>
<dbReference type="EMBL" id="SJPN01000003">
    <property type="protein sequence ID" value="TWU04390.1"/>
    <property type="molecule type" value="Genomic_DNA"/>
</dbReference>
<dbReference type="CDD" id="cd08946">
    <property type="entry name" value="SDR_e"/>
    <property type="match status" value="1"/>
</dbReference>
<keyword evidence="4" id="KW-1185">Reference proteome</keyword>
<reference evidence="3 4" key="1">
    <citation type="submission" date="2019-02" db="EMBL/GenBank/DDBJ databases">
        <title>Deep-cultivation of Planctomycetes and their phenomic and genomic characterization uncovers novel biology.</title>
        <authorList>
            <person name="Wiegand S."/>
            <person name="Jogler M."/>
            <person name="Boedeker C."/>
            <person name="Pinto D."/>
            <person name="Vollmers J."/>
            <person name="Rivas-Marin E."/>
            <person name="Kohn T."/>
            <person name="Peeters S.H."/>
            <person name="Heuer A."/>
            <person name="Rast P."/>
            <person name="Oberbeckmann S."/>
            <person name="Bunk B."/>
            <person name="Jeske O."/>
            <person name="Meyerdierks A."/>
            <person name="Storesund J.E."/>
            <person name="Kallscheuer N."/>
            <person name="Luecker S."/>
            <person name="Lage O.M."/>
            <person name="Pohl T."/>
            <person name="Merkel B.J."/>
            <person name="Hornburger P."/>
            <person name="Mueller R.-W."/>
            <person name="Bruemmer F."/>
            <person name="Labrenz M."/>
            <person name="Spormann A.M."/>
            <person name="Op Den Camp H."/>
            <person name="Overmann J."/>
            <person name="Amann R."/>
            <person name="Jetten M.S.M."/>
            <person name="Mascher T."/>
            <person name="Medema M.H."/>
            <person name="Devos D.P."/>
            <person name="Kaster A.-K."/>
            <person name="Ovreas L."/>
            <person name="Rohde M."/>
            <person name="Galperin M.Y."/>
            <person name="Jogler C."/>
        </authorList>
    </citation>
    <scope>NUCLEOTIDE SEQUENCE [LARGE SCALE GENOMIC DNA]</scope>
    <source>
        <strain evidence="3 4">Pla52n</strain>
    </source>
</reference>
<dbReference type="Gene3D" id="3.40.50.720">
    <property type="entry name" value="NAD(P)-binding Rossmann-like Domain"/>
    <property type="match status" value="1"/>
</dbReference>
<comment type="similarity">
    <text evidence="1">Belongs to the NAD(P)-dependent epimerase/dehydratase family.</text>
</comment>
<dbReference type="InterPro" id="IPR036291">
    <property type="entry name" value="NAD(P)-bd_dom_sf"/>
</dbReference>